<evidence type="ECO:0000313" key="4">
    <source>
        <dbReference type="Proteomes" id="UP000627205"/>
    </source>
</evidence>
<evidence type="ECO:0008006" key="5">
    <source>
        <dbReference type="Google" id="ProtNLM"/>
    </source>
</evidence>
<proteinExistence type="predicted"/>
<protein>
    <recommendedName>
        <fullName evidence="5">ABC transporter substrate-binding protein</fullName>
    </recommendedName>
</protein>
<reference evidence="3" key="1">
    <citation type="journal article" date="2014" name="Int. J. Syst. Evol. Microbiol.">
        <title>Complete genome sequence of Corynebacterium casei LMG S-19264T (=DSM 44701T), isolated from a smear-ripened cheese.</title>
        <authorList>
            <consortium name="US DOE Joint Genome Institute (JGI-PGF)"/>
            <person name="Walter F."/>
            <person name="Albersmeier A."/>
            <person name="Kalinowski J."/>
            <person name="Ruckert C."/>
        </authorList>
    </citation>
    <scope>NUCLEOTIDE SEQUENCE</scope>
    <source>
        <strain evidence="3">CCM 7664</strain>
    </source>
</reference>
<organism evidence="3 4">
    <name type="scientific">Oxalicibacterium solurbis</name>
    <dbReference type="NCBI Taxonomy" id="69280"/>
    <lineage>
        <taxon>Bacteria</taxon>
        <taxon>Pseudomonadati</taxon>
        <taxon>Pseudomonadota</taxon>
        <taxon>Betaproteobacteria</taxon>
        <taxon>Burkholderiales</taxon>
        <taxon>Oxalobacteraceae</taxon>
        <taxon>Oxalicibacterium</taxon>
    </lineage>
</organism>
<reference evidence="3" key="2">
    <citation type="submission" date="2020-09" db="EMBL/GenBank/DDBJ databases">
        <authorList>
            <person name="Sun Q."/>
            <person name="Sedlacek I."/>
        </authorList>
    </citation>
    <scope>NUCLEOTIDE SEQUENCE</scope>
    <source>
        <strain evidence="3">CCM 7664</strain>
    </source>
</reference>
<dbReference type="InterPro" id="IPR008869">
    <property type="entry name" value="MlaC/ttg2D"/>
</dbReference>
<dbReference type="RefSeq" id="WP_188422672.1">
    <property type="nucleotide sequence ID" value="NZ_BMDP01000004.1"/>
</dbReference>
<evidence type="ECO:0000256" key="2">
    <source>
        <dbReference type="SAM" id="SignalP"/>
    </source>
</evidence>
<feature type="signal peptide" evidence="2">
    <location>
        <begin position="1"/>
        <end position="22"/>
    </location>
</feature>
<dbReference type="Gene3D" id="1.10.10.640">
    <property type="entry name" value="phospholipid-binding protein"/>
    <property type="match status" value="1"/>
</dbReference>
<keyword evidence="4" id="KW-1185">Reference proteome</keyword>
<gene>
    <name evidence="3" type="ORF">GCM10011430_27320</name>
</gene>
<dbReference type="PIRSF" id="PIRSF004649">
    <property type="entry name" value="MlaC"/>
    <property type="match status" value="1"/>
</dbReference>
<dbReference type="Gene3D" id="3.10.450.50">
    <property type="match status" value="1"/>
</dbReference>
<accession>A0A8J3F750</accession>
<dbReference type="Pfam" id="PF05494">
    <property type="entry name" value="MlaC"/>
    <property type="match status" value="1"/>
</dbReference>
<name>A0A8J3F750_9BURK</name>
<keyword evidence="2" id="KW-0732">Signal</keyword>
<feature type="region of interest" description="Disordered" evidence="1">
    <location>
        <begin position="201"/>
        <end position="223"/>
    </location>
</feature>
<comment type="caution">
    <text evidence="3">The sequence shown here is derived from an EMBL/GenBank/DDBJ whole genome shotgun (WGS) entry which is preliminary data.</text>
</comment>
<evidence type="ECO:0000313" key="3">
    <source>
        <dbReference type="EMBL" id="GGI55558.1"/>
    </source>
</evidence>
<evidence type="ECO:0000256" key="1">
    <source>
        <dbReference type="SAM" id="MobiDB-lite"/>
    </source>
</evidence>
<dbReference type="EMBL" id="BMDP01000004">
    <property type="protein sequence ID" value="GGI55558.1"/>
    <property type="molecule type" value="Genomic_DNA"/>
</dbReference>
<dbReference type="PANTHER" id="PTHR36573">
    <property type="entry name" value="INTERMEMBRANE PHOSPHOLIPID TRANSPORT SYSTEM BINDING PROTEIN MLAC"/>
    <property type="match status" value="1"/>
</dbReference>
<feature type="chain" id="PRO_5035146160" description="ABC transporter substrate-binding protein" evidence="2">
    <location>
        <begin position="23"/>
        <end position="223"/>
    </location>
</feature>
<dbReference type="PANTHER" id="PTHR36573:SF1">
    <property type="entry name" value="INTERMEMBRANE PHOSPHOLIPID TRANSPORT SYSTEM BINDING PROTEIN MLAC"/>
    <property type="match status" value="1"/>
</dbReference>
<dbReference type="AlphaFoldDB" id="A0A8J3F750"/>
<dbReference type="Proteomes" id="UP000627205">
    <property type="component" value="Unassembled WGS sequence"/>
</dbReference>
<sequence>MRRFILSILLLASSFVSSASHAQEAPDKLIQRVTAEVMTAVRENQDIQRGDQGSIQRLVEQKIVPHLDFERTTSLATGPSWRQATPQQRQQLQDEFRALLMHTYSSALAQVRDQKITYDPLRAAPDDTDVVVSAHAANSRGEPVNFGYRLIKRDDGWKVYDVNVLGVWMIQAYRQSFAEQIRQSGIDGLIKALADKNRALASKTAQPDQGKFAAPVPTPARQE</sequence>